<dbReference type="InterPro" id="IPR036156">
    <property type="entry name" value="Beta-gal/glucu_dom_sf"/>
</dbReference>
<dbReference type="InterPro" id="IPR006104">
    <property type="entry name" value="Glyco_hydro_2_N"/>
</dbReference>
<keyword evidence="2" id="KW-0378">Hydrolase</keyword>
<dbReference type="Gene3D" id="2.60.120.260">
    <property type="entry name" value="Galactose-binding domain-like"/>
    <property type="match status" value="1"/>
</dbReference>
<organism evidence="7 8">
    <name type="scientific">Sphingomonas alpina</name>
    <dbReference type="NCBI Taxonomy" id="653931"/>
    <lineage>
        <taxon>Bacteria</taxon>
        <taxon>Pseudomonadati</taxon>
        <taxon>Pseudomonadota</taxon>
        <taxon>Alphaproteobacteria</taxon>
        <taxon>Sphingomonadales</taxon>
        <taxon>Sphingomonadaceae</taxon>
        <taxon>Sphingomonas</taxon>
    </lineage>
</organism>
<dbReference type="EMBL" id="CP061038">
    <property type="protein sequence ID" value="QNQ09764.1"/>
    <property type="molecule type" value="Genomic_DNA"/>
</dbReference>
<dbReference type="SUPFAM" id="SSF51445">
    <property type="entry name" value="(Trans)glycosidases"/>
    <property type="match status" value="1"/>
</dbReference>
<dbReference type="SUPFAM" id="SSF49303">
    <property type="entry name" value="beta-Galactosidase/glucuronidase domain"/>
    <property type="match status" value="1"/>
</dbReference>
<dbReference type="InterPro" id="IPR008979">
    <property type="entry name" value="Galactose-bd-like_sf"/>
</dbReference>
<dbReference type="InterPro" id="IPR017853">
    <property type="entry name" value="GH"/>
</dbReference>
<keyword evidence="8" id="KW-1185">Reference proteome</keyword>
<dbReference type="Pfam" id="PF02836">
    <property type="entry name" value="Glyco_hydro_2_C"/>
    <property type="match status" value="1"/>
</dbReference>
<dbReference type="PANTHER" id="PTHR42732">
    <property type="entry name" value="BETA-GALACTOSIDASE"/>
    <property type="match status" value="1"/>
</dbReference>
<dbReference type="Gene3D" id="3.20.20.80">
    <property type="entry name" value="Glycosidases"/>
    <property type="match status" value="1"/>
</dbReference>
<dbReference type="Gene3D" id="2.60.40.10">
    <property type="entry name" value="Immunoglobulins"/>
    <property type="match status" value="1"/>
</dbReference>
<dbReference type="RefSeq" id="WP_187762073.1">
    <property type="nucleotide sequence ID" value="NZ_CP061038.1"/>
</dbReference>
<evidence type="ECO:0000313" key="8">
    <source>
        <dbReference type="Proteomes" id="UP000516148"/>
    </source>
</evidence>
<dbReference type="InterPro" id="IPR013783">
    <property type="entry name" value="Ig-like_fold"/>
</dbReference>
<accession>A0A7H0LJB1</accession>
<dbReference type="SUPFAM" id="SSF49785">
    <property type="entry name" value="Galactose-binding domain-like"/>
    <property type="match status" value="1"/>
</dbReference>
<sequence length="628" mass="69490">MARWHLSIIAILSSVGLSLGAVGKAQSGAAPPAPTPLLVAADLRPGTDLSGPWHYSVDPYRAGLAGFHGGEPNASERRWADIDVGATMRKGDGAMFEFDMDSAPITTLPASWLTHAAEMRYYQGLVWYQRHFQAALQNGKRVFLRLGAANYKTRIYLNGTPVGEHEGGFTPFAFEVTKLLRNGDNQITIGVDSAVTDTSVPPPVTDWENYGGITRSIRLIETADTYVDDAWVRLTRNGALAIDAHLDGPRAAGRSIRFFIPALGLSRAGTTDANGNWRTTIAAPRALERWSPERPRLYDVAIEAGDDRWRDQIGFRTIETRGSEILLNGRPIFLRGISLHEEELGVSPARVITPAAARALLTEAKHELHANFVRLAHYPHDETMVRAADALGLLVWSEVPVYWRISWGNPDTLATARRMIAENILRDRNRASIAIWSIANETPITDARNGFLTTLAADVRRLDDTRLVSAALLTERSTANGHPVMTMTDPLAAQLDVMGINTYNGWYGDDRLADVPAIEWRVPADKPLIFSELGADAKAGFHDARAMPQKFSEEYQADYYRQTLAMAAKIPNLRGLSPWILKDFRSPRRQNAFQQGWNRKGLMSETGQHKLAFDVLTGFYRGKEDGGR</sequence>
<dbReference type="InterPro" id="IPR023232">
    <property type="entry name" value="Glyco_hydro_2_AS"/>
</dbReference>
<evidence type="ECO:0000259" key="5">
    <source>
        <dbReference type="Pfam" id="PF02836"/>
    </source>
</evidence>
<evidence type="ECO:0000259" key="6">
    <source>
        <dbReference type="Pfam" id="PF02837"/>
    </source>
</evidence>
<dbReference type="Pfam" id="PF02837">
    <property type="entry name" value="Glyco_hydro_2_N"/>
    <property type="match status" value="1"/>
</dbReference>
<feature type="signal peptide" evidence="4">
    <location>
        <begin position="1"/>
        <end position="20"/>
    </location>
</feature>
<keyword evidence="3" id="KW-0326">Glycosidase</keyword>
<proteinExistence type="inferred from homology"/>
<evidence type="ECO:0000256" key="1">
    <source>
        <dbReference type="ARBA" id="ARBA00007401"/>
    </source>
</evidence>
<dbReference type="Proteomes" id="UP000516148">
    <property type="component" value="Chromosome"/>
</dbReference>
<dbReference type="PANTHER" id="PTHR42732:SF1">
    <property type="entry name" value="BETA-MANNOSIDASE"/>
    <property type="match status" value="1"/>
</dbReference>
<feature type="domain" description="Glycoside hydrolase family 2 catalytic" evidence="5">
    <location>
        <begin position="319"/>
        <end position="563"/>
    </location>
</feature>
<dbReference type="InterPro" id="IPR051913">
    <property type="entry name" value="GH2_Domain-Containing"/>
</dbReference>
<dbReference type="PROSITE" id="PS00608">
    <property type="entry name" value="GLYCOSYL_HYDROL_F2_2"/>
    <property type="match status" value="1"/>
</dbReference>
<dbReference type="KEGG" id="spap:H3Z74_00425"/>
<evidence type="ECO:0000313" key="7">
    <source>
        <dbReference type="EMBL" id="QNQ09764.1"/>
    </source>
</evidence>
<dbReference type="AlphaFoldDB" id="A0A7H0LJB1"/>
<reference evidence="7 8" key="1">
    <citation type="submission" date="2020-09" db="EMBL/GenBank/DDBJ databases">
        <title>Sphingomonas sp., a new species isolated from pork steak.</title>
        <authorList>
            <person name="Heidler von Heilborn D."/>
        </authorList>
    </citation>
    <scope>NUCLEOTIDE SEQUENCE [LARGE SCALE GENOMIC DNA]</scope>
    <source>
        <strain evidence="8">S8-3T</strain>
    </source>
</reference>
<comment type="similarity">
    <text evidence="1">Belongs to the glycosyl hydrolase 2 family.</text>
</comment>
<feature type="chain" id="PRO_5029021734" evidence="4">
    <location>
        <begin position="21"/>
        <end position="628"/>
    </location>
</feature>
<feature type="domain" description="Glycosyl hydrolases family 2 sugar binding" evidence="6">
    <location>
        <begin position="50"/>
        <end position="221"/>
    </location>
</feature>
<dbReference type="PRINTS" id="PR00132">
    <property type="entry name" value="GLHYDRLASE2"/>
</dbReference>
<dbReference type="InterPro" id="IPR006101">
    <property type="entry name" value="Glyco_hydro_2"/>
</dbReference>
<evidence type="ECO:0000256" key="4">
    <source>
        <dbReference type="SAM" id="SignalP"/>
    </source>
</evidence>
<dbReference type="GO" id="GO:0004553">
    <property type="term" value="F:hydrolase activity, hydrolyzing O-glycosyl compounds"/>
    <property type="evidence" value="ECO:0007669"/>
    <property type="project" value="InterPro"/>
</dbReference>
<dbReference type="GO" id="GO:0005975">
    <property type="term" value="P:carbohydrate metabolic process"/>
    <property type="evidence" value="ECO:0007669"/>
    <property type="project" value="InterPro"/>
</dbReference>
<protein>
    <submittedName>
        <fullName evidence="7">Beta galactosidase jelly roll domain-containing protein</fullName>
    </submittedName>
</protein>
<name>A0A7H0LJB1_9SPHN</name>
<keyword evidence="4" id="KW-0732">Signal</keyword>
<evidence type="ECO:0000256" key="3">
    <source>
        <dbReference type="ARBA" id="ARBA00023295"/>
    </source>
</evidence>
<evidence type="ECO:0000256" key="2">
    <source>
        <dbReference type="ARBA" id="ARBA00022801"/>
    </source>
</evidence>
<dbReference type="InterPro" id="IPR006103">
    <property type="entry name" value="Glyco_hydro_2_cat"/>
</dbReference>
<gene>
    <name evidence="7" type="ORF">H3Z74_00425</name>
</gene>